<keyword evidence="1" id="KW-0472">Membrane</keyword>
<organism evidence="2 3">
    <name type="scientific">Orchesella dallaii</name>
    <dbReference type="NCBI Taxonomy" id="48710"/>
    <lineage>
        <taxon>Eukaryota</taxon>
        <taxon>Metazoa</taxon>
        <taxon>Ecdysozoa</taxon>
        <taxon>Arthropoda</taxon>
        <taxon>Hexapoda</taxon>
        <taxon>Collembola</taxon>
        <taxon>Entomobryomorpha</taxon>
        <taxon>Entomobryoidea</taxon>
        <taxon>Orchesellidae</taxon>
        <taxon>Orchesellinae</taxon>
        <taxon>Orchesella</taxon>
    </lineage>
</organism>
<dbReference type="EMBL" id="CAXLJM020000164">
    <property type="protein sequence ID" value="CAL8145919.1"/>
    <property type="molecule type" value="Genomic_DNA"/>
</dbReference>
<accession>A0ABP1S7J9</accession>
<sequence length="393" mass="45693">MPDWNSVICRYAGHYCAITLLKDKLKSADVSRKPLGMLHVLLFFISIDDNQKEFYRLDFTSLYYSPFLQIPYQLLYSTNKTNSILEDPQIKSEPENITFICKFCNNSNRSESVEKLLSGKNYFTEISVTCSNTVSGEGCRSRMHETYLRITGDGKYSTYFNFESVRFKLEKMIKIQKASSAYKVIKTGSKVDEIIFSILIEEMPLPYNPQIWHIAKQFPAVDVKTINSFVDVKDLIENCDRTAYVVEQREILEGVKYFRRYCNHRIYSGRDALFLKSGIWYAQESGGYYMRNRLRYLSYSGIHQHWMQLIELSHNLFPTKSCNEDESEYTSLSMTSNIVVIFYAVVCGWGISFMGLTVEYAVSNHMKLREILKYYYVRNCTNATNSDSTTTTT</sequence>
<keyword evidence="3" id="KW-1185">Reference proteome</keyword>
<name>A0ABP1S7J9_9HEXA</name>
<evidence type="ECO:0000313" key="3">
    <source>
        <dbReference type="Proteomes" id="UP001642540"/>
    </source>
</evidence>
<reference evidence="2 3" key="1">
    <citation type="submission" date="2024-08" db="EMBL/GenBank/DDBJ databases">
        <authorList>
            <person name="Cucini C."/>
            <person name="Frati F."/>
        </authorList>
    </citation>
    <scope>NUCLEOTIDE SEQUENCE [LARGE SCALE GENOMIC DNA]</scope>
</reference>
<protein>
    <submittedName>
        <fullName evidence="2">Uncharacterized protein</fullName>
    </submittedName>
</protein>
<keyword evidence="1" id="KW-1133">Transmembrane helix</keyword>
<evidence type="ECO:0000313" key="2">
    <source>
        <dbReference type="EMBL" id="CAL8145919.1"/>
    </source>
</evidence>
<gene>
    <name evidence="2" type="ORF">ODALV1_LOCUS30643</name>
</gene>
<dbReference type="Proteomes" id="UP001642540">
    <property type="component" value="Unassembled WGS sequence"/>
</dbReference>
<keyword evidence="1" id="KW-0812">Transmembrane</keyword>
<comment type="caution">
    <text evidence="2">The sequence shown here is derived from an EMBL/GenBank/DDBJ whole genome shotgun (WGS) entry which is preliminary data.</text>
</comment>
<proteinExistence type="predicted"/>
<evidence type="ECO:0000256" key="1">
    <source>
        <dbReference type="SAM" id="Phobius"/>
    </source>
</evidence>
<feature type="transmembrane region" description="Helical" evidence="1">
    <location>
        <begin position="340"/>
        <end position="362"/>
    </location>
</feature>